<dbReference type="HOGENOM" id="CLU_1335351_0_0_7"/>
<dbReference type="Proteomes" id="UP000012040">
    <property type="component" value="Chromosome"/>
</dbReference>
<evidence type="ECO:0000256" key="1">
    <source>
        <dbReference type="SAM" id="MobiDB-lite"/>
    </source>
</evidence>
<gene>
    <name evidence="3" type="ORF">A11Q_647</name>
</gene>
<dbReference type="EMBL" id="CP003537">
    <property type="protein sequence ID" value="AGH94867.1"/>
    <property type="molecule type" value="Genomic_DNA"/>
</dbReference>
<dbReference type="KEGG" id="bex:A11Q_647"/>
<reference evidence="3 4" key="1">
    <citation type="journal article" date="2013" name="ISME J.">
        <title>By their genes ye shall know them: genomic signatures of predatory bacteria.</title>
        <authorList>
            <person name="Pasternak Z."/>
            <person name="Pietrokovski S."/>
            <person name="Rotem O."/>
            <person name="Gophna U."/>
            <person name="Lurie-Weinberger M.N."/>
            <person name="Jurkevitch E."/>
        </authorList>
    </citation>
    <scope>NUCLEOTIDE SEQUENCE [LARGE SCALE GENOMIC DNA]</scope>
    <source>
        <strain evidence="3 4">JSS</strain>
    </source>
</reference>
<feature type="compositionally biased region" description="Basic and acidic residues" evidence="1">
    <location>
        <begin position="152"/>
        <end position="163"/>
    </location>
</feature>
<sequence length="205" mass="23280">MLSLNKLVMPLLPMILQSLTGKSDQAGNMVSQMQLLSLVSSEVKKQMSKLILKISFALVATGVLIYSLIILAQYAHTFMQTYENGPVFSVIFFAALTGLCVFGLFMMFREEPPPAPVKSFQSLGRSFSFEKIYTNFLEGLAQGIEHNQEVHRTEKTGSYRPSEESDSAQQSFFKKDDEYAALERDYLRSFGDRRRPEPRNSYDMN</sequence>
<dbReference type="AlphaFoldDB" id="M4V668"/>
<keyword evidence="2" id="KW-0812">Transmembrane</keyword>
<evidence type="ECO:0000256" key="2">
    <source>
        <dbReference type="SAM" id="Phobius"/>
    </source>
</evidence>
<accession>M4V668</accession>
<feature type="region of interest" description="Disordered" evidence="1">
    <location>
        <begin position="152"/>
        <end position="176"/>
    </location>
</feature>
<dbReference type="RefSeq" id="WP_015469357.1">
    <property type="nucleotide sequence ID" value="NC_020813.1"/>
</dbReference>
<proteinExistence type="predicted"/>
<organism evidence="3 4">
    <name type="scientific">Pseudobdellovibrio exovorus JSS</name>
    <dbReference type="NCBI Taxonomy" id="1184267"/>
    <lineage>
        <taxon>Bacteria</taxon>
        <taxon>Pseudomonadati</taxon>
        <taxon>Bdellovibrionota</taxon>
        <taxon>Bdellovibrionia</taxon>
        <taxon>Bdellovibrionales</taxon>
        <taxon>Pseudobdellovibrionaceae</taxon>
        <taxon>Pseudobdellovibrio</taxon>
    </lineage>
</organism>
<evidence type="ECO:0000313" key="4">
    <source>
        <dbReference type="Proteomes" id="UP000012040"/>
    </source>
</evidence>
<name>M4V668_9BACT</name>
<keyword evidence="2" id="KW-1133">Transmembrane helix</keyword>
<keyword evidence="2" id="KW-0472">Membrane</keyword>
<dbReference type="PATRIC" id="fig|1184267.3.peg.657"/>
<keyword evidence="4" id="KW-1185">Reference proteome</keyword>
<feature type="transmembrane region" description="Helical" evidence="2">
    <location>
        <begin position="50"/>
        <end position="75"/>
    </location>
</feature>
<feature type="transmembrane region" description="Helical" evidence="2">
    <location>
        <begin position="87"/>
        <end position="108"/>
    </location>
</feature>
<evidence type="ECO:0000313" key="3">
    <source>
        <dbReference type="EMBL" id="AGH94867.1"/>
    </source>
</evidence>
<protein>
    <submittedName>
        <fullName evidence="3">Uncharacterized protein</fullName>
    </submittedName>
</protein>